<dbReference type="VEuPathDB" id="VectorBase:ASIC016778"/>
<accession>A0A084WEX6</accession>
<organism evidence="1">
    <name type="scientific">Anopheles sinensis</name>
    <name type="common">Mosquito</name>
    <dbReference type="NCBI Taxonomy" id="74873"/>
    <lineage>
        <taxon>Eukaryota</taxon>
        <taxon>Metazoa</taxon>
        <taxon>Ecdysozoa</taxon>
        <taxon>Arthropoda</taxon>
        <taxon>Hexapoda</taxon>
        <taxon>Insecta</taxon>
        <taxon>Pterygota</taxon>
        <taxon>Neoptera</taxon>
        <taxon>Endopterygota</taxon>
        <taxon>Diptera</taxon>
        <taxon>Nematocera</taxon>
        <taxon>Culicoidea</taxon>
        <taxon>Culicidae</taxon>
        <taxon>Anophelinae</taxon>
        <taxon>Anopheles</taxon>
    </lineage>
</organism>
<name>A0A084WEX6_ANOSI</name>
<reference evidence="2" key="2">
    <citation type="submission" date="2020-05" db="UniProtKB">
        <authorList>
            <consortium name="EnsemblMetazoa"/>
        </authorList>
    </citation>
    <scope>IDENTIFICATION</scope>
</reference>
<dbReference type="AlphaFoldDB" id="A0A084WEX6"/>
<protein>
    <submittedName>
        <fullName evidence="1 2">Uncharacterized protein</fullName>
    </submittedName>
</protein>
<dbReference type="EMBL" id="KE525341">
    <property type="protein sequence ID" value="KFB48770.1"/>
    <property type="molecule type" value="Genomic_DNA"/>
</dbReference>
<gene>
    <name evidence="1" type="ORF">ZHAS_00016778</name>
</gene>
<dbReference type="EnsemblMetazoa" id="ASIC016778-RA">
    <property type="protein sequence ID" value="ASIC016778-PA"/>
    <property type="gene ID" value="ASIC016778"/>
</dbReference>
<dbReference type="Proteomes" id="UP000030765">
    <property type="component" value="Unassembled WGS sequence"/>
</dbReference>
<dbReference type="EMBL" id="ATLV01023262">
    <property type="status" value="NOT_ANNOTATED_CDS"/>
    <property type="molecule type" value="Genomic_DNA"/>
</dbReference>
<keyword evidence="3" id="KW-1185">Reference proteome</keyword>
<proteinExistence type="predicted"/>
<evidence type="ECO:0000313" key="1">
    <source>
        <dbReference type="EMBL" id="KFB48770.1"/>
    </source>
</evidence>
<sequence>MMAIIMCDGYENLLHPLISPGSLKRASIPDDVDDHGMGRPDANLELSLKVEERQTIRSVIGTNMKLSPPLQMASVRAVEVEGKSTNEGNIFPNFTHHWPELRGVLSQR</sequence>
<evidence type="ECO:0000313" key="3">
    <source>
        <dbReference type="Proteomes" id="UP000030765"/>
    </source>
</evidence>
<reference evidence="1 3" key="1">
    <citation type="journal article" date="2014" name="BMC Genomics">
        <title>Genome sequence of Anopheles sinensis provides insight into genetics basis of mosquito competence for malaria parasites.</title>
        <authorList>
            <person name="Zhou D."/>
            <person name="Zhang D."/>
            <person name="Ding G."/>
            <person name="Shi L."/>
            <person name="Hou Q."/>
            <person name="Ye Y."/>
            <person name="Xu Y."/>
            <person name="Zhou H."/>
            <person name="Xiong C."/>
            <person name="Li S."/>
            <person name="Yu J."/>
            <person name="Hong S."/>
            <person name="Yu X."/>
            <person name="Zou P."/>
            <person name="Chen C."/>
            <person name="Chang X."/>
            <person name="Wang W."/>
            <person name="Lv Y."/>
            <person name="Sun Y."/>
            <person name="Ma L."/>
            <person name="Shen B."/>
            <person name="Zhu C."/>
        </authorList>
    </citation>
    <scope>NUCLEOTIDE SEQUENCE [LARGE SCALE GENOMIC DNA]</scope>
</reference>
<evidence type="ECO:0000313" key="2">
    <source>
        <dbReference type="EnsemblMetazoa" id="ASIC016778-PA"/>
    </source>
</evidence>